<evidence type="ECO:0000256" key="5">
    <source>
        <dbReference type="SAM" id="MobiDB-lite"/>
    </source>
</evidence>
<sequence length="545" mass="58202">MPTVVLLDVSFSMCRPVPQDCKKEEEDGGGGGGAGGGPLLKKNLAAIACCQLLDHLQHTNKLEFVSLIIYSSLYEVLVGFTRDYSSIKKAVMQVGDYDKTSLLGALTGAVQYCKEEWGNGTPCQFVVLTDGSAGVGQGALLRAVSGPRAQQNFPLAVPATLDIVCLASADDTALLSSLPLYQRYVELNGQGSVHVPQGKLSRKSTTELMNEVLKSQFSPYRGTLHCGSLSTAVTLSPPPQAYIPPREGLSNSSSNSSSAVSSKELVSREIVVMGFLAIVDVSSPPAYSRHLLLPLQKGDMSNISNGNNNQAATAENNSGAGSDEESGTDDGKTPSLCVLIHGGLKKEGMVALCQVATNWYGILYSWSDNKKKSNLLLSIFRPGVDVIPWLGKLDELGPATSLPINPYTAPDGPPPFPVKSGEKRSYNQACVVWVRSGGLQSDVQKILRHARKLPDKTNSFYKELNRVRRAALQYGFPALLLGVCSVLEREALTLPATAQPEGAMQLQHACAALRATADSAMDATNTDNKHHSNIPPLKTNFASQD</sequence>
<feature type="domain" description="Integrator complex subunit 14 beta-barrel" evidence="7">
    <location>
        <begin position="217"/>
        <end position="383"/>
    </location>
</feature>
<dbReference type="InterPro" id="IPR039841">
    <property type="entry name" value="INTS14"/>
</dbReference>
<comment type="subcellular location">
    <subcellularLocation>
        <location evidence="1">Nucleus</location>
    </subcellularLocation>
</comment>
<dbReference type="InterPro" id="IPR045814">
    <property type="entry name" value="IntS14_b-barrel"/>
</dbReference>
<keyword evidence="3" id="KW-0539">Nucleus</keyword>
<accession>A0A2P2I1A6</accession>
<evidence type="ECO:0000256" key="4">
    <source>
        <dbReference type="ARBA" id="ARBA00061449"/>
    </source>
</evidence>
<evidence type="ECO:0000313" key="10">
    <source>
        <dbReference type="EMBL" id="LAC21609.1"/>
    </source>
</evidence>
<dbReference type="InterPro" id="IPR036465">
    <property type="entry name" value="vWFA_dom_sf"/>
</dbReference>
<feature type="domain" description="Integrator complex subunit 14 C-terminal" evidence="8">
    <location>
        <begin position="431"/>
        <end position="542"/>
    </location>
</feature>
<reference evidence="10" key="1">
    <citation type="submission" date="2017-11" db="EMBL/GenBank/DDBJ databases">
        <title>The sensing device of the deep-sea amphipod.</title>
        <authorList>
            <person name="Kobayashi H."/>
            <person name="Nagahama T."/>
            <person name="Arai W."/>
            <person name="Sasagawa Y."/>
            <person name="Umeda M."/>
            <person name="Hayashi T."/>
            <person name="Nikaido I."/>
            <person name="Watanabe H."/>
            <person name="Oguri K."/>
            <person name="Kitazato H."/>
            <person name="Fujioka K."/>
            <person name="Kido Y."/>
            <person name="Takami H."/>
        </authorList>
    </citation>
    <scope>NUCLEOTIDE SEQUENCE</scope>
    <source>
        <tissue evidence="10">Whole body</tissue>
    </source>
</reference>
<evidence type="ECO:0000256" key="2">
    <source>
        <dbReference type="ARBA" id="ARBA00016816"/>
    </source>
</evidence>
<name>A0A2P2I1A6_9CRUS</name>
<proteinExistence type="evidence at transcript level"/>
<protein>
    <recommendedName>
        <fullName evidence="2">Integrator complex subunit 14</fullName>
    </recommendedName>
</protein>
<evidence type="ECO:0000256" key="3">
    <source>
        <dbReference type="ARBA" id="ARBA00023242"/>
    </source>
</evidence>
<feature type="compositionally biased region" description="Polar residues" evidence="5">
    <location>
        <begin position="303"/>
        <end position="320"/>
    </location>
</feature>
<dbReference type="InterPro" id="IPR002035">
    <property type="entry name" value="VWF_A"/>
</dbReference>
<organism evidence="9">
    <name type="scientific">Hirondellea gigas</name>
    <dbReference type="NCBI Taxonomy" id="1518452"/>
    <lineage>
        <taxon>Eukaryota</taxon>
        <taxon>Metazoa</taxon>
        <taxon>Ecdysozoa</taxon>
        <taxon>Arthropoda</taxon>
        <taxon>Crustacea</taxon>
        <taxon>Multicrustacea</taxon>
        <taxon>Malacostraca</taxon>
        <taxon>Eumalacostraca</taxon>
        <taxon>Peracarida</taxon>
        <taxon>Amphipoda</taxon>
        <taxon>Amphilochidea</taxon>
        <taxon>Lysianassida</taxon>
        <taxon>Lysianassidira</taxon>
        <taxon>Lysianassoidea</taxon>
        <taxon>Lysianassidae</taxon>
        <taxon>Hirondellea</taxon>
    </lineage>
</organism>
<feature type="domain" description="VWFA" evidence="6">
    <location>
        <begin position="3"/>
        <end position="131"/>
    </location>
</feature>
<dbReference type="SUPFAM" id="SSF53300">
    <property type="entry name" value="vWA-like"/>
    <property type="match status" value="1"/>
</dbReference>
<dbReference type="PANTHER" id="PTHR13532:SF3">
    <property type="entry name" value="INTEGRATOR COMPLEX SUBUNIT 14"/>
    <property type="match status" value="1"/>
</dbReference>
<dbReference type="Pfam" id="PF13519">
    <property type="entry name" value="VWA_2"/>
    <property type="match status" value="1"/>
</dbReference>
<reference evidence="9" key="2">
    <citation type="journal article" date="2018" name="Biosci. Biotechnol. Biochem.">
        <title>Polysaccharide hydrolase of the hadal zone amphipods Hirondellea gigas.</title>
        <authorList>
            <person name="Kobayashi H."/>
            <person name="Nagahama T."/>
            <person name="Arai W."/>
            <person name="Sasagawa Y."/>
            <person name="Umeda M."/>
            <person name="Hayashi T."/>
            <person name="Nikaido I."/>
            <person name="Watanabe H."/>
            <person name="Oguri K."/>
            <person name="Kitazato H."/>
            <person name="Fujioka K."/>
            <person name="Kido Y."/>
            <person name="Takami H."/>
        </authorList>
    </citation>
    <scope>NUCLEOTIDE SEQUENCE</scope>
    <source>
        <tissue evidence="9">Whole body</tissue>
    </source>
</reference>
<comment type="similarity">
    <text evidence="4">Belongs to the Integrator subunit 14 family.</text>
</comment>
<feature type="region of interest" description="Disordered" evidence="5">
    <location>
        <begin position="523"/>
        <end position="545"/>
    </location>
</feature>
<evidence type="ECO:0000256" key="1">
    <source>
        <dbReference type="ARBA" id="ARBA00004123"/>
    </source>
</evidence>
<dbReference type="Pfam" id="PF19435">
    <property type="entry name" value="IntS14_b-barrel"/>
    <property type="match status" value="1"/>
</dbReference>
<dbReference type="GO" id="GO:0034472">
    <property type="term" value="P:snRNA 3'-end processing"/>
    <property type="evidence" value="ECO:0007669"/>
    <property type="project" value="TreeGrafter"/>
</dbReference>
<evidence type="ECO:0000259" key="8">
    <source>
        <dbReference type="Pfam" id="PF20504"/>
    </source>
</evidence>
<dbReference type="EMBL" id="IACF01002103">
    <property type="protein sequence ID" value="LAB67771.1"/>
    <property type="molecule type" value="mRNA"/>
</dbReference>
<feature type="region of interest" description="Disordered" evidence="5">
    <location>
        <begin position="237"/>
        <end position="258"/>
    </location>
</feature>
<dbReference type="EMBL" id="IACT01002322">
    <property type="protein sequence ID" value="LAC21609.1"/>
    <property type="molecule type" value="mRNA"/>
</dbReference>
<dbReference type="PANTHER" id="PTHR13532">
    <property type="match status" value="1"/>
</dbReference>
<dbReference type="InterPro" id="IPR046471">
    <property type="entry name" value="IntS14_C"/>
</dbReference>
<evidence type="ECO:0000259" key="7">
    <source>
        <dbReference type="Pfam" id="PF19435"/>
    </source>
</evidence>
<dbReference type="AlphaFoldDB" id="A0A2P2I1A6"/>
<dbReference type="Gene3D" id="3.40.50.410">
    <property type="entry name" value="von Willebrand factor, type A domain"/>
    <property type="match status" value="1"/>
</dbReference>
<evidence type="ECO:0000313" key="9">
    <source>
        <dbReference type="EMBL" id="LAB67771.1"/>
    </source>
</evidence>
<feature type="region of interest" description="Disordered" evidence="5">
    <location>
        <begin position="303"/>
        <end position="332"/>
    </location>
</feature>
<evidence type="ECO:0000259" key="6">
    <source>
        <dbReference type="Pfam" id="PF13519"/>
    </source>
</evidence>
<dbReference type="Pfam" id="PF20504">
    <property type="entry name" value="IntS14_C"/>
    <property type="match status" value="1"/>
</dbReference>
<dbReference type="GO" id="GO:0032039">
    <property type="term" value="C:integrator complex"/>
    <property type="evidence" value="ECO:0007669"/>
    <property type="project" value="InterPro"/>
</dbReference>